<protein>
    <submittedName>
        <fullName evidence="3">Uncharacterized protein LOC111105395</fullName>
    </submittedName>
</protein>
<proteinExistence type="predicted"/>
<dbReference type="RefSeq" id="XP_022295380.1">
    <property type="nucleotide sequence ID" value="XM_022439672.1"/>
</dbReference>
<name>A0A8B8AW20_CRAVI</name>
<organism evidence="2 3">
    <name type="scientific">Crassostrea virginica</name>
    <name type="common">Eastern oyster</name>
    <dbReference type="NCBI Taxonomy" id="6565"/>
    <lineage>
        <taxon>Eukaryota</taxon>
        <taxon>Metazoa</taxon>
        <taxon>Spiralia</taxon>
        <taxon>Lophotrochozoa</taxon>
        <taxon>Mollusca</taxon>
        <taxon>Bivalvia</taxon>
        <taxon>Autobranchia</taxon>
        <taxon>Pteriomorphia</taxon>
        <taxon>Ostreida</taxon>
        <taxon>Ostreoidea</taxon>
        <taxon>Ostreidae</taxon>
        <taxon>Crassostrea</taxon>
    </lineage>
</organism>
<reference evidence="3" key="1">
    <citation type="submission" date="2025-08" db="UniProtKB">
        <authorList>
            <consortium name="RefSeq"/>
        </authorList>
    </citation>
    <scope>IDENTIFICATION</scope>
    <source>
        <tissue evidence="3">Whole sample</tissue>
    </source>
</reference>
<accession>A0A8B8AW20</accession>
<keyword evidence="1" id="KW-0472">Membrane</keyword>
<dbReference type="KEGG" id="cvn:111105395"/>
<dbReference type="AlphaFoldDB" id="A0A8B8AW20"/>
<sequence length="166" mass="19107">MIKQETKTSIRTKCNQLGKILSAFQMLQFEMRELIIFYHLLVLTNSNLCSSEEHCHHVHGCKIPQEIREDTTLSLSYGYTPLDVQLATSTHTYNKIEDKHQRFTNDRVINIDTVGIQKEESTMYLLKTAVVGLTFVVTVLFVSYACLGILMKRNRATHEDLVIINE</sequence>
<dbReference type="GeneID" id="111105395"/>
<keyword evidence="1" id="KW-0812">Transmembrane</keyword>
<keyword evidence="1" id="KW-1133">Transmembrane helix</keyword>
<dbReference type="OrthoDB" id="6083208at2759"/>
<evidence type="ECO:0000313" key="2">
    <source>
        <dbReference type="Proteomes" id="UP000694844"/>
    </source>
</evidence>
<gene>
    <name evidence="3" type="primary">LOC111105395</name>
</gene>
<dbReference type="Proteomes" id="UP000694844">
    <property type="component" value="Chromosome 7"/>
</dbReference>
<evidence type="ECO:0000313" key="3">
    <source>
        <dbReference type="RefSeq" id="XP_022295380.1"/>
    </source>
</evidence>
<evidence type="ECO:0000256" key="1">
    <source>
        <dbReference type="SAM" id="Phobius"/>
    </source>
</evidence>
<keyword evidence="2" id="KW-1185">Reference proteome</keyword>
<feature type="transmembrane region" description="Helical" evidence="1">
    <location>
        <begin position="124"/>
        <end position="147"/>
    </location>
</feature>